<evidence type="ECO:0000313" key="4">
    <source>
        <dbReference type="Proteomes" id="UP000830116"/>
    </source>
</evidence>
<dbReference type="InterPro" id="IPR008962">
    <property type="entry name" value="PapD-like_sf"/>
</dbReference>
<dbReference type="InterPro" id="IPR016147">
    <property type="entry name" value="Pili_assmbl_chaperone_N"/>
</dbReference>
<dbReference type="Proteomes" id="UP000830116">
    <property type="component" value="Chromosome"/>
</dbReference>
<feature type="chain" id="PRO_5046210559" evidence="1">
    <location>
        <begin position="22"/>
        <end position="243"/>
    </location>
</feature>
<reference evidence="3" key="1">
    <citation type="submission" date="2022-03" db="EMBL/GenBank/DDBJ databases">
        <title>Genome Identification and Characterization of new species Bdellovibrio reynosense LBG001 sp. nov. from a Mexico soil sample.</title>
        <authorList>
            <person name="Camilli A."/>
            <person name="Ajao Y."/>
            <person name="Guo X."/>
        </authorList>
    </citation>
    <scope>NUCLEOTIDE SEQUENCE</scope>
    <source>
        <strain evidence="3">LBG001</strain>
    </source>
</reference>
<sequence length="243" mass="27033">MPGKFSKFAIFLFLFPTFCFAFRLTPMVVHFAPSGAKSTQVLTVENTGTDKIPIQIEAFTRTTDAKGEEVRKKTEDFTIYPEQLVLLPKEKRNIRVTWAGELNGNTEKAYRIVAAQLPIEFHEKNAKAQQASVNLKFLLQYVASAYVTPQDAVSKIRVTSVEKKSNRNLVLKIKNEGTAHQVLRVKQIKIFAGDKLLTSLEPGKSFDGVNILAGAEHSVPVASAKDIVEGNLKAELELAEFHD</sequence>
<proteinExistence type="predicted"/>
<accession>A0ABY4C5L4</accession>
<organism evidence="3 4">
    <name type="scientific">Bdellovibrio reynosensis</name>
    <dbReference type="NCBI Taxonomy" id="2835041"/>
    <lineage>
        <taxon>Bacteria</taxon>
        <taxon>Pseudomonadati</taxon>
        <taxon>Bdellovibrionota</taxon>
        <taxon>Bdellovibrionia</taxon>
        <taxon>Bdellovibrionales</taxon>
        <taxon>Pseudobdellovibrionaceae</taxon>
        <taxon>Bdellovibrio</taxon>
    </lineage>
</organism>
<keyword evidence="1" id="KW-0732">Signal</keyword>
<dbReference type="PANTHER" id="PTHR30251:SF4">
    <property type="entry name" value="SLR1668 PROTEIN"/>
    <property type="match status" value="1"/>
</dbReference>
<evidence type="ECO:0000256" key="1">
    <source>
        <dbReference type="SAM" id="SignalP"/>
    </source>
</evidence>
<dbReference type="EMBL" id="CP093442">
    <property type="protein sequence ID" value="UOF00230.1"/>
    <property type="molecule type" value="Genomic_DNA"/>
</dbReference>
<feature type="domain" description="Pili assembly chaperone N-terminal" evidence="2">
    <location>
        <begin position="35"/>
        <end position="135"/>
    </location>
</feature>
<dbReference type="Gene3D" id="2.60.40.10">
    <property type="entry name" value="Immunoglobulins"/>
    <property type="match status" value="1"/>
</dbReference>
<dbReference type="Pfam" id="PF00345">
    <property type="entry name" value="PapD_N"/>
    <property type="match status" value="1"/>
</dbReference>
<dbReference type="RefSeq" id="WP_243535989.1">
    <property type="nucleotide sequence ID" value="NZ_CP093442.1"/>
</dbReference>
<name>A0ABY4C5L4_9BACT</name>
<dbReference type="PANTHER" id="PTHR30251">
    <property type="entry name" value="PILUS ASSEMBLY CHAPERONE"/>
    <property type="match status" value="1"/>
</dbReference>
<feature type="signal peptide" evidence="1">
    <location>
        <begin position="1"/>
        <end position="21"/>
    </location>
</feature>
<evidence type="ECO:0000313" key="3">
    <source>
        <dbReference type="EMBL" id="UOF00230.1"/>
    </source>
</evidence>
<dbReference type="InterPro" id="IPR013783">
    <property type="entry name" value="Ig-like_fold"/>
</dbReference>
<dbReference type="SUPFAM" id="SSF49354">
    <property type="entry name" value="PapD-like"/>
    <property type="match status" value="1"/>
</dbReference>
<evidence type="ECO:0000259" key="2">
    <source>
        <dbReference type="Pfam" id="PF00345"/>
    </source>
</evidence>
<protein>
    <submittedName>
        <fullName evidence="3">Fimbria/pilus periplasmic chaperone</fullName>
    </submittedName>
</protein>
<keyword evidence="4" id="KW-1185">Reference proteome</keyword>
<dbReference type="InterPro" id="IPR050643">
    <property type="entry name" value="Periplasmic_pilus_chap"/>
</dbReference>
<gene>
    <name evidence="3" type="ORF">MNR06_11010</name>
</gene>